<reference evidence="3 4" key="2">
    <citation type="submission" date="2015-02" db="EMBL/GenBank/DDBJ databases">
        <title>The complete genome of Sphingomonas hengshuiensis sp. WHSC-8 isolated from soil of Hengshui Lake.</title>
        <authorList>
            <person name="Wei S."/>
            <person name="Guo J."/>
            <person name="Su C."/>
            <person name="Wu R."/>
            <person name="Zhang Z."/>
            <person name="Liang K."/>
            <person name="Li H."/>
            <person name="Wang T."/>
            <person name="Liu H."/>
            <person name="Zhang C."/>
            <person name="Li Z."/>
            <person name="Wang Q."/>
            <person name="Meng J."/>
        </authorList>
    </citation>
    <scope>NUCLEOTIDE SEQUENCE [LARGE SCALE GENOMIC DNA]</scope>
    <source>
        <strain evidence="3 4">WHSC-8</strain>
    </source>
</reference>
<dbReference type="Pfam" id="PF03702">
    <property type="entry name" value="AnmK"/>
    <property type="match status" value="1"/>
</dbReference>
<dbReference type="NCBIfam" id="NF007141">
    <property type="entry name" value="PRK09585.1-5"/>
    <property type="match status" value="1"/>
</dbReference>
<dbReference type="GO" id="GO:0009254">
    <property type="term" value="P:peptidoglycan turnover"/>
    <property type="evidence" value="ECO:0007669"/>
    <property type="project" value="UniProtKB-UniRule"/>
</dbReference>
<feature type="binding site" evidence="2">
    <location>
        <begin position="9"/>
        <end position="16"/>
    </location>
    <ligand>
        <name>ATP</name>
        <dbReference type="ChEBI" id="CHEBI:30616"/>
    </ligand>
</feature>
<comment type="pathway">
    <text evidence="2">Cell wall biogenesis; peptidoglycan recycling.</text>
</comment>
<gene>
    <name evidence="2" type="primary">anmK</name>
    <name evidence="3" type="ORF">TS85_03710</name>
</gene>
<sequence length="370" mass="38274">MLVLGYMSGTSLDGVDAALVETDGARIEAFGPSFLSPFTDSERAVIEAGVDAALAWNGRGPARPSFGAVEAVVHAAHLRAAEAVIAQAGRRPELIGFHGQTVLHRPEQRLSVQVGDAQALADALGIAVVAGMRQDDLAAGGQGAPLVPAYHAALASKLGLGAPVAFLNLGGVANLTFIGSDGALIAFDTGPANGLIDQVVQSRGAGRYDDGGRFAAAGRADAAVLAHLLSHAHFRGEGPRSLDRYDFPLDWADACSLEDAAATLTAFTADSVALAAAGLPEAPRLWVICGGGCHNPVLMQALRDRLGECRSADDFGLRSDFVEAEAMAFLAARSLRGLPLTYPGTTGVPQPLTGGTLWRPRNGSWLLQDQ</sequence>
<dbReference type="GO" id="GO:0097175">
    <property type="term" value="P:1,6-anhydro-N-acetyl-beta-muramic acid catabolic process"/>
    <property type="evidence" value="ECO:0007669"/>
    <property type="project" value="UniProtKB-UniRule"/>
</dbReference>
<protein>
    <recommendedName>
        <fullName evidence="2">Anhydro-N-acetylmuramic acid kinase</fullName>
        <ecNumber evidence="2">2.7.1.170</ecNumber>
    </recommendedName>
    <alternativeName>
        <fullName evidence="2">AnhMurNAc kinase</fullName>
    </alternativeName>
</protein>
<name>A0A7U4J6P8_9SPHN</name>
<keyword evidence="2" id="KW-0067">ATP-binding</keyword>
<dbReference type="InterPro" id="IPR005338">
    <property type="entry name" value="Anhydro_N_Ac-Mur_kinase"/>
</dbReference>
<evidence type="ECO:0000256" key="2">
    <source>
        <dbReference type="HAMAP-Rule" id="MF_01270"/>
    </source>
</evidence>
<keyword evidence="1 2" id="KW-0119">Carbohydrate metabolism</keyword>
<accession>A0A7U4J6P8</accession>
<dbReference type="GO" id="GO:0005524">
    <property type="term" value="F:ATP binding"/>
    <property type="evidence" value="ECO:0007669"/>
    <property type="project" value="UniProtKB-UniRule"/>
</dbReference>
<dbReference type="UniPathway" id="UPA00544"/>
<dbReference type="GO" id="GO:0016301">
    <property type="term" value="F:kinase activity"/>
    <property type="evidence" value="ECO:0007669"/>
    <property type="project" value="UniProtKB-KW"/>
</dbReference>
<keyword evidence="2 3" id="KW-0418">Kinase</keyword>
<evidence type="ECO:0000313" key="3">
    <source>
        <dbReference type="EMBL" id="AJP71122.1"/>
    </source>
</evidence>
<comment type="similarity">
    <text evidence="2">Belongs to the anhydro-N-acetylmuramic acid kinase family.</text>
</comment>
<dbReference type="Gene3D" id="3.30.420.40">
    <property type="match status" value="2"/>
</dbReference>
<evidence type="ECO:0000313" key="4">
    <source>
        <dbReference type="Proteomes" id="UP000032300"/>
    </source>
</evidence>
<comment type="function">
    <text evidence="2">Catalyzes the specific phosphorylation of 1,6-anhydro-N-acetylmuramic acid (anhMurNAc) with the simultaneous cleavage of the 1,6-anhydro ring, generating MurNAc-6-P. Is required for the utilization of anhMurNAc either imported from the medium or derived from its own cell wall murein, and thus plays a role in cell wall recycling.</text>
</comment>
<dbReference type="UniPathway" id="UPA00343"/>
<organism evidence="3 4">
    <name type="scientific">Sphingomonas hengshuiensis</name>
    <dbReference type="NCBI Taxonomy" id="1609977"/>
    <lineage>
        <taxon>Bacteria</taxon>
        <taxon>Pseudomonadati</taxon>
        <taxon>Pseudomonadota</taxon>
        <taxon>Alphaproteobacteria</taxon>
        <taxon>Sphingomonadales</taxon>
        <taxon>Sphingomonadaceae</taxon>
        <taxon>Sphingomonas</taxon>
    </lineage>
</organism>
<dbReference type="EC" id="2.7.1.170" evidence="2"/>
<dbReference type="OrthoDB" id="9763949at2"/>
<keyword evidence="2" id="KW-0808">Transferase</keyword>
<comment type="pathway">
    <text evidence="2">Amino-sugar metabolism; 1,6-anhydro-N-acetylmuramate degradation.</text>
</comment>
<reference evidence="3 4" key="1">
    <citation type="journal article" date="2015" name="Int. J. Syst. Evol. Microbiol.">
        <title>Sphingomonas hengshuiensis sp. nov., isolated from lake wetland.</title>
        <authorList>
            <person name="Wei S."/>
            <person name="Wang T."/>
            <person name="Liu H."/>
            <person name="Zhang C."/>
            <person name="Guo J."/>
            <person name="Wang Q."/>
            <person name="Liang K."/>
            <person name="Zhang Z."/>
        </authorList>
    </citation>
    <scope>NUCLEOTIDE SEQUENCE [LARGE SCALE GENOMIC DNA]</scope>
    <source>
        <strain evidence="3 4">WHSC-8</strain>
    </source>
</reference>
<proteinExistence type="inferred from homology"/>
<dbReference type="GO" id="GO:0006040">
    <property type="term" value="P:amino sugar metabolic process"/>
    <property type="evidence" value="ECO:0007669"/>
    <property type="project" value="InterPro"/>
</dbReference>
<keyword evidence="4" id="KW-1185">Reference proteome</keyword>
<dbReference type="AlphaFoldDB" id="A0A7U4J6P8"/>
<dbReference type="SUPFAM" id="SSF53067">
    <property type="entry name" value="Actin-like ATPase domain"/>
    <property type="match status" value="1"/>
</dbReference>
<evidence type="ECO:0000256" key="1">
    <source>
        <dbReference type="ARBA" id="ARBA00023277"/>
    </source>
</evidence>
<dbReference type="GO" id="GO:0016773">
    <property type="term" value="F:phosphotransferase activity, alcohol group as acceptor"/>
    <property type="evidence" value="ECO:0007669"/>
    <property type="project" value="UniProtKB-UniRule"/>
</dbReference>
<dbReference type="InterPro" id="IPR043129">
    <property type="entry name" value="ATPase_NBD"/>
</dbReference>
<dbReference type="Proteomes" id="UP000032300">
    <property type="component" value="Chromosome"/>
</dbReference>
<dbReference type="KEGG" id="sphi:TS85_03710"/>
<comment type="catalytic activity">
    <reaction evidence="2">
        <text>1,6-anhydro-N-acetyl-beta-muramate + ATP + H2O = N-acetyl-D-muramate 6-phosphate + ADP + H(+)</text>
        <dbReference type="Rhea" id="RHEA:24952"/>
        <dbReference type="ChEBI" id="CHEBI:15377"/>
        <dbReference type="ChEBI" id="CHEBI:15378"/>
        <dbReference type="ChEBI" id="CHEBI:30616"/>
        <dbReference type="ChEBI" id="CHEBI:58690"/>
        <dbReference type="ChEBI" id="CHEBI:58722"/>
        <dbReference type="ChEBI" id="CHEBI:456216"/>
        <dbReference type="EC" id="2.7.1.170"/>
    </reaction>
</comment>
<dbReference type="PANTHER" id="PTHR30605:SF0">
    <property type="entry name" value="ANHYDRO-N-ACETYLMURAMIC ACID KINASE"/>
    <property type="match status" value="1"/>
</dbReference>
<keyword evidence="2" id="KW-0547">Nucleotide-binding</keyword>
<dbReference type="PANTHER" id="PTHR30605">
    <property type="entry name" value="ANHYDRO-N-ACETYLMURAMIC ACID KINASE"/>
    <property type="match status" value="1"/>
</dbReference>
<dbReference type="HAMAP" id="MF_01270">
    <property type="entry name" value="AnhMurNAc_kinase"/>
    <property type="match status" value="1"/>
</dbReference>
<dbReference type="EMBL" id="CP010836">
    <property type="protein sequence ID" value="AJP71122.1"/>
    <property type="molecule type" value="Genomic_DNA"/>
</dbReference>